<evidence type="ECO:0000313" key="1">
    <source>
        <dbReference type="EMBL" id="ADV80903.1"/>
    </source>
</evidence>
<gene>
    <name evidence="1" type="ordered locus">AciPR4_0062</name>
</gene>
<dbReference type="AlphaFoldDB" id="E8UY93"/>
<sequence>MANDAGFAAAVTIRQQVLHDKLTATYANGQFPTTLNYPLLGGPPDASISLFLGEPDIACEGATNLLVVTVPVWGGVTVTETVPVTVQIKGLIEVTLVPDFQLITASDGTQTAQLNPATTIAVRTWTATVTSADPPPDVASYVTGDMFRVRLQTEISLALLTGIISLPQIPIDYLHGIPAFVAENGISSVAVDGALLLGFAVESDSPTGPLQGDVTALTDFAGSFALAAFVNPLAAPLFFSDVQDALSSAASSQGATLDTGSLSVTLADGHAHVTGKLDATGGTLNFSFDILPHMENFSGPGAEWVAYTTEHWVDDPRVRLVKPRSWPALWFTTGNAQSEVDASWWVDALEVLTVGFLLLVFLPKFSNAEGSFDNKVDDRPPNAPYPRVQHTAAPAGGIVLRIALDSFELAADGISVGVHESAKPTTIAVTGPAIIPSSYATEVLHYTLRLPSGALPADPTLRVAWTLTDATSGVVLASEDDKVADPSPGFEFQPSSFVSTSKFEVQGRLYRLFGTETADVGSAATSLQVRGALAPAAYVSWRAQSVKPRVGFDTTSGLWQYGGDAHVQRQSKWHRTDAPCQAASKGVNYAGRYEPQYANTLPFHLKDLVQSRQVLCDYCFFGGPAGTNARL</sequence>
<reference evidence="1 2" key="1">
    <citation type="journal article" date="2012" name="Stand. Genomic Sci.">
        <title>Complete genome sequence of Terriglobus saanensis type strain SP1PR4(T), an Acidobacteria from tundra soil.</title>
        <authorList>
            <person name="Rawat S.R."/>
            <person name="Mannisto M.K."/>
            <person name="Starovoytov V."/>
            <person name="Goodwin L."/>
            <person name="Nolan M."/>
            <person name="Hauser L."/>
            <person name="Land M."/>
            <person name="Davenport K.W."/>
            <person name="Woyke T."/>
            <person name="Haggblom M.M."/>
        </authorList>
    </citation>
    <scope>NUCLEOTIDE SEQUENCE</scope>
    <source>
        <strain evidence="2">ATCC BAA-1853 / DSM 23119 / SP1PR4</strain>
    </source>
</reference>
<dbReference type="HOGENOM" id="CLU_433401_0_0_0"/>
<name>E8UY93_TERSS</name>
<proteinExistence type="predicted"/>
<protein>
    <submittedName>
        <fullName evidence="1">Uncharacterized protein</fullName>
    </submittedName>
</protein>
<dbReference type="RefSeq" id="WP_013566636.1">
    <property type="nucleotide sequence ID" value="NC_014963.1"/>
</dbReference>
<accession>E8UY93</accession>
<dbReference type="Proteomes" id="UP000006844">
    <property type="component" value="Chromosome"/>
</dbReference>
<keyword evidence="2" id="KW-1185">Reference proteome</keyword>
<evidence type="ECO:0000313" key="2">
    <source>
        <dbReference type="Proteomes" id="UP000006844"/>
    </source>
</evidence>
<dbReference type="EMBL" id="CP002467">
    <property type="protein sequence ID" value="ADV80903.1"/>
    <property type="molecule type" value="Genomic_DNA"/>
</dbReference>
<dbReference type="KEGG" id="tsa:AciPR4_0062"/>
<organism evidence="1 2">
    <name type="scientific">Terriglobus saanensis (strain ATCC BAA-1853 / DSM 23119 / SP1PR4)</name>
    <dbReference type="NCBI Taxonomy" id="401053"/>
    <lineage>
        <taxon>Bacteria</taxon>
        <taxon>Pseudomonadati</taxon>
        <taxon>Acidobacteriota</taxon>
        <taxon>Terriglobia</taxon>
        <taxon>Terriglobales</taxon>
        <taxon>Acidobacteriaceae</taxon>
        <taxon>Terriglobus</taxon>
    </lineage>
</organism>